<dbReference type="RefSeq" id="XP_046004914.1">
    <property type="nucleotide sequence ID" value="XM_046149099.1"/>
</dbReference>
<reference evidence="2" key="1">
    <citation type="journal article" date="2021" name="Nat. Commun.">
        <title>Genetic determinants of endophytism in the Arabidopsis root mycobiome.</title>
        <authorList>
            <person name="Mesny F."/>
            <person name="Miyauchi S."/>
            <person name="Thiergart T."/>
            <person name="Pickel B."/>
            <person name="Atanasova L."/>
            <person name="Karlsson M."/>
            <person name="Huettel B."/>
            <person name="Barry K.W."/>
            <person name="Haridas S."/>
            <person name="Chen C."/>
            <person name="Bauer D."/>
            <person name="Andreopoulos W."/>
            <person name="Pangilinan J."/>
            <person name="LaButti K."/>
            <person name="Riley R."/>
            <person name="Lipzen A."/>
            <person name="Clum A."/>
            <person name="Drula E."/>
            <person name="Henrissat B."/>
            <person name="Kohler A."/>
            <person name="Grigoriev I.V."/>
            <person name="Martin F.M."/>
            <person name="Hacquard S."/>
        </authorList>
    </citation>
    <scope>NUCLEOTIDE SEQUENCE</scope>
    <source>
        <strain evidence="2">MPI-CAGE-CH-0230</strain>
    </source>
</reference>
<evidence type="ECO:0000259" key="1">
    <source>
        <dbReference type="Pfam" id="PF06985"/>
    </source>
</evidence>
<proteinExistence type="predicted"/>
<name>A0A9P8XUA7_9PEZI</name>
<dbReference type="InterPro" id="IPR010730">
    <property type="entry name" value="HET"/>
</dbReference>
<feature type="non-terminal residue" evidence="2">
    <location>
        <position position="154"/>
    </location>
</feature>
<sequence length="154" mass="17726">TERLVRPDNEPPLRYDALSYTWGDRDHAFTFICNGGQELQIHKNLHDALPYLARRRSSLPIWIDALCINQADEAEKAEQIGLMHHVYRQADMVCIWLGPRRLGQVMPELHALRRAGEERDPAEFGLPGGADPAWAALDELANKKWFCRLWVVQE</sequence>
<organism evidence="2 3">
    <name type="scientific">Microdochium trichocladiopsis</name>
    <dbReference type="NCBI Taxonomy" id="1682393"/>
    <lineage>
        <taxon>Eukaryota</taxon>
        <taxon>Fungi</taxon>
        <taxon>Dikarya</taxon>
        <taxon>Ascomycota</taxon>
        <taxon>Pezizomycotina</taxon>
        <taxon>Sordariomycetes</taxon>
        <taxon>Xylariomycetidae</taxon>
        <taxon>Xylariales</taxon>
        <taxon>Microdochiaceae</taxon>
        <taxon>Microdochium</taxon>
    </lineage>
</organism>
<dbReference type="EMBL" id="JAGTJQ010000014">
    <property type="protein sequence ID" value="KAH7012649.1"/>
    <property type="molecule type" value="Genomic_DNA"/>
</dbReference>
<accession>A0A9P8XUA7</accession>
<dbReference type="PANTHER" id="PTHR24148:SF64">
    <property type="entry name" value="HETEROKARYON INCOMPATIBILITY DOMAIN-CONTAINING PROTEIN"/>
    <property type="match status" value="1"/>
</dbReference>
<dbReference type="PANTHER" id="PTHR24148">
    <property type="entry name" value="ANKYRIN REPEAT DOMAIN-CONTAINING PROTEIN 39 HOMOLOG-RELATED"/>
    <property type="match status" value="1"/>
</dbReference>
<dbReference type="GeneID" id="70178645"/>
<evidence type="ECO:0000313" key="2">
    <source>
        <dbReference type="EMBL" id="KAH7012649.1"/>
    </source>
</evidence>
<evidence type="ECO:0000313" key="3">
    <source>
        <dbReference type="Proteomes" id="UP000756346"/>
    </source>
</evidence>
<dbReference type="Proteomes" id="UP000756346">
    <property type="component" value="Unassembled WGS sequence"/>
</dbReference>
<dbReference type="Pfam" id="PF06985">
    <property type="entry name" value="HET"/>
    <property type="match status" value="1"/>
</dbReference>
<protein>
    <submittedName>
        <fullName evidence="2">Heterokaryon incompatibility</fullName>
    </submittedName>
</protein>
<comment type="caution">
    <text evidence="2">The sequence shown here is derived from an EMBL/GenBank/DDBJ whole genome shotgun (WGS) entry which is preliminary data.</text>
</comment>
<dbReference type="InterPro" id="IPR052895">
    <property type="entry name" value="HetReg/Transcr_Mod"/>
</dbReference>
<dbReference type="AlphaFoldDB" id="A0A9P8XUA7"/>
<keyword evidence="3" id="KW-1185">Reference proteome</keyword>
<dbReference type="OrthoDB" id="4587016at2759"/>
<feature type="non-terminal residue" evidence="2">
    <location>
        <position position="1"/>
    </location>
</feature>
<gene>
    <name evidence="2" type="ORF">B0I36DRAFT_227666</name>
</gene>
<feature type="domain" description="Heterokaryon incompatibility" evidence="1">
    <location>
        <begin position="15"/>
        <end position="154"/>
    </location>
</feature>